<proteinExistence type="predicted"/>
<dbReference type="EMBL" id="WTPX01000009">
    <property type="protein sequence ID" value="NNJ24490.1"/>
    <property type="molecule type" value="Genomic_DNA"/>
</dbReference>
<feature type="compositionally biased region" description="Pro residues" evidence="1">
    <location>
        <begin position="1"/>
        <end position="14"/>
    </location>
</feature>
<organism evidence="2 3">
    <name type="scientific">Alienimonas chondri</name>
    <dbReference type="NCBI Taxonomy" id="2681879"/>
    <lineage>
        <taxon>Bacteria</taxon>
        <taxon>Pseudomonadati</taxon>
        <taxon>Planctomycetota</taxon>
        <taxon>Planctomycetia</taxon>
        <taxon>Planctomycetales</taxon>
        <taxon>Planctomycetaceae</taxon>
        <taxon>Alienimonas</taxon>
    </lineage>
</organism>
<protein>
    <recommendedName>
        <fullName evidence="4">Flagellar biosynthesis anti-sigma factor FlgM</fullName>
    </recommendedName>
</protein>
<dbReference type="RefSeq" id="WP_171183485.1">
    <property type="nucleotide sequence ID" value="NZ_WTPX01000009.1"/>
</dbReference>
<reference evidence="2 3" key="1">
    <citation type="journal article" date="2020" name="Syst. Appl. Microbiol.">
        <title>Alienimonas chondri sp. nov., a novel planctomycete isolated from the biofilm of the red alga Chondrus crispus.</title>
        <authorList>
            <person name="Vitorino I."/>
            <person name="Albuquerque L."/>
            <person name="Wiegand S."/>
            <person name="Kallscheuer N."/>
            <person name="da Costa M.S."/>
            <person name="Lobo-da-Cunha A."/>
            <person name="Jogler C."/>
            <person name="Lage O.M."/>
        </authorList>
    </citation>
    <scope>NUCLEOTIDE SEQUENCE [LARGE SCALE GENOMIC DNA]</scope>
    <source>
        <strain evidence="2 3">LzC2</strain>
    </source>
</reference>
<evidence type="ECO:0000313" key="2">
    <source>
        <dbReference type="EMBL" id="NNJ24490.1"/>
    </source>
</evidence>
<keyword evidence="3" id="KW-1185">Reference proteome</keyword>
<accession>A0ABX1V8M6</accession>
<feature type="compositionally biased region" description="Basic and acidic residues" evidence="1">
    <location>
        <begin position="16"/>
        <end position="28"/>
    </location>
</feature>
<evidence type="ECO:0000256" key="1">
    <source>
        <dbReference type="SAM" id="MobiDB-lite"/>
    </source>
</evidence>
<sequence>MEPNPDPDPPPSPPRAETDGAAGDRTDASGDASTADDRSSGDAKSVRAARLELIREQIAAGAYDTPDRLDAALDGLLADLLD</sequence>
<feature type="region of interest" description="Disordered" evidence="1">
    <location>
        <begin position="1"/>
        <end position="45"/>
    </location>
</feature>
<evidence type="ECO:0008006" key="4">
    <source>
        <dbReference type="Google" id="ProtNLM"/>
    </source>
</evidence>
<gene>
    <name evidence="2" type="ORF">LzC2_05480</name>
</gene>
<dbReference type="Proteomes" id="UP000609651">
    <property type="component" value="Unassembled WGS sequence"/>
</dbReference>
<comment type="caution">
    <text evidence="2">The sequence shown here is derived from an EMBL/GenBank/DDBJ whole genome shotgun (WGS) entry which is preliminary data.</text>
</comment>
<feature type="compositionally biased region" description="Basic and acidic residues" evidence="1">
    <location>
        <begin position="35"/>
        <end position="45"/>
    </location>
</feature>
<evidence type="ECO:0000313" key="3">
    <source>
        <dbReference type="Proteomes" id="UP000609651"/>
    </source>
</evidence>
<name>A0ABX1V8M6_9PLAN</name>